<accession>A0ACA9L6M0</accession>
<dbReference type="Proteomes" id="UP000789525">
    <property type="component" value="Unassembled WGS sequence"/>
</dbReference>
<evidence type="ECO:0000313" key="1">
    <source>
        <dbReference type="EMBL" id="CAG8510248.1"/>
    </source>
</evidence>
<feature type="non-terminal residue" evidence="1">
    <location>
        <position position="511"/>
    </location>
</feature>
<gene>
    <name evidence="1" type="ORF">ACOLOM_LOCUS3188</name>
</gene>
<keyword evidence="2" id="KW-1185">Reference proteome</keyword>
<name>A0ACA9L6M0_9GLOM</name>
<evidence type="ECO:0000313" key="2">
    <source>
        <dbReference type="Proteomes" id="UP000789525"/>
    </source>
</evidence>
<dbReference type="EMBL" id="CAJVPT010004623">
    <property type="protein sequence ID" value="CAG8510248.1"/>
    <property type="molecule type" value="Genomic_DNA"/>
</dbReference>
<proteinExistence type="predicted"/>
<organism evidence="1 2">
    <name type="scientific">Acaulospora colombiana</name>
    <dbReference type="NCBI Taxonomy" id="27376"/>
    <lineage>
        <taxon>Eukaryota</taxon>
        <taxon>Fungi</taxon>
        <taxon>Fungi incertae sedis</taxon>
        <taxon>Mucoromycota</taxon>
        <taxon>Glomeromycotina</taxon>
        <taxon>Glomeromycetes</taxon>
        <taxon>Diversisporales</taxon>
        <taxon>Acaulosporaceae</taxon>
        <taxon>Acaulospora</taxon>
    </lineage>
</organism>
<reference evidence="1" key="1">
    <citation type="submission" date="2021-06" db="EMBL/GenBank/DDBJ databases">
        <authorList>
            <person name="Kallberg Y."/>
            <person name="Tangrot J."/>
            <person name="Rosling A."/>
        </authorList>
    </citation>
    <scope>NUCLEOTIDE SEQUENCE</scope>
    <source>
        <strain evidence="1">CL356</strain>
    </source>
</reference>
<protein>
    <submittedName>
        <fullName evidence="1">3959_t:CDS:1</fullName>
    </submittedName>
</protein>
<comment type="caution">
    <text evidence="1">The sequence shown here is derived from an EMBL/GenBank/DDBJ whole genome shotgun (WGS) entry which is preliminary data.</text>
</comment>
<sequence length="511" mass="58369">MDRQAEEQHARLEPQKLETLKSMTRTESPTGSSRVRLDDIESRNFTLEEEVEFENADLEKAKAEYDEKMKKMRGVFNAANKSLNELRQTVAAKDLEIGELKATVESLKEDDEKMKLSVDQSQKSIEKLTTELHSQTAMYNTQIEQLESKLRQSTQQNIQLKSEFQQYKTRAHALLGQMSSGAKNLDNGTDVSELIAINKRLESDLSQRIVELKCAQDKILVLEKDLKHSFDTNGKLEKELEEAQKSAKVDTEELHATQEHIQSLLEKNQSLKEALHEAEARYTASINDFNERLSASTETIQKNLKQKQEENEQLQLISENLSEELTQLRSELSNRSEQIDELQKQLSIASAGRIQSVCSPSRRDDSRSASPSSVTHSRQSSTYNYSLSDLLADAGERTTIVSSTLNMSDREQDYALKLHHMAEMLNESEAHVQRLIEQEKILKEELRKLDRLEKRQDLNVEYLKNVVLKFFETDPSDRESLVPVISTILQLSPEEIQSLRENALNAADSSQ</sequence>